<dbReference type="STRING" id="1279085.S0EPM0"/>
<dbReference type="Proteomes" id="UP000016800">
    <property type="component" value="Chromosome XI"/>
</dbReference>
<dbReference type="PANTHER" id="PTHR40619:SF3">
    <property type="entry name" value="FUNGAL STAND N-TERMINAL GOODBYE DOMAIN-CONTAINING PROTEIN"/>
    <property type="match status" value="1"/>
</dbReference>
<name>S0EPM0_GIBF5</name>
<protein>
    <submittedName>
        <fullName evidence="2">Uncharacterized protein</fullName>
    </submittedName>
</protein>
<sequence length="943" mass="107756">MSDFLRTRIVEGSQTPRRRAYEVPEYMVRELDGHIHPELMATPGSGVVYRGGPGSWLAEHSTAEEVNYDEVYATAVQAQQAMITTANRLCVKKKLPNVNFTVAHSWSEVDQSVSDACKALEALSSEDKALKPGFTGKMKQAFRKLCDNAGSGGTIANLVPTDSYCSILCGGLKIVFKALEAAGHYREEICNALEEIPFILNDNTALVKLNNMDEELHRRVAAIYAAIYALLEVIVGWFLKPSFNTGTRILLNPTGFSGKLKERMDTVKLGVQRFTAHVNYLSAERQKALTQQNLSIMYRLDQQSEQMERGFERLETTRIMVLDKVEQFLYETWRAEFEQRQSLPQHQQTPRIETPILCVEDILDKWRYERDLVHQDCATVLRLQHIAGYDVDLELVSTIRFHPRFQSYLTLDTSSLLFVDTRSENPTRSLEMPIVAAETFRSLHAFMEEQNEQAHGTTIHIICLSFFCSQHSNFARDQNASPMDLAMSLFLQLIDYYRDFDSEYLDLASYDVNPGDTDAILFVFGALVNHLPEDVVLYLMIDDLKAFAQPAPRKYEMIQVMEKLLELHRQALKAKSYMGIENTITIPNIPKPEKFQGPHGIKAAWIYNEKVLRNLLNIVAKMSDEGTAPCGFDLCVNVLSTDFDITKLFPALKTDEEWKDVQDVISKLPGPVKDLLNGKLPPLIVLYAQWCPVGDQQKYDASVDAWFQQFRGLKYFRIQFDEISADMSDMVGHWLFPKRREFPRPYVKRTYATNSKTLGKDGWVDTLVERLSKIWSPYEKLDDANQKPVDNPLYDNCKISAQIQCFGGDNSMFYNNRNNGAAYSWRDSTVLQTVDCWYLNRTDPNYKKSLELANEWQAKNDSVMIGANSCFSKTDRRVLWGDWGDWDMAKPEVWKTYYEDEAKYQNIGKVRAAADPRAPSLLIHLPLKAKDSQITLSQVIQSL</sequence>
<evidence type="ECO:0000313" key="2">
    <source>
        <dbReference type="EMBL" id="CCT75385.1"/>
    </source>
</evidence>
<gene>
    <name evidence="2" type="ORF">FFUJ_11404</name>
</gene>
<dbReference type="EMBL" id="HF679033">
    <property type="protein sequence ID" value="CCT75385.1"/>
    <property type="molecule type" value="Genomic_DNA"/>
</dbReference>
<evidence type="ECO:0000313" key="3">
    <source>
        <dbReference type="Proteomes" id="UP000016800"/>
    </source>
</evidence>
<keyword evidence="1" id="KW-0472">Membrane</keyword>
<proteinExistence type="predicted"/>
<keyword evidence="1" id="KW-1133">Transmembrane helix</keyword>
<keyword evidence="3" id="KW-1185">Reference proteome</keyword>
<accession>S0EPM0</accession>
<keyword evidence="1" id="KW-0812">Transmembrane</keyword>
<feature type="transmembrane region" description="Helical" evidence="1">
    <location>
        <begin position="220"/>
        <end position="239"/>
    </location>
</feature>
<dbReference type="HOGENOM" id="CLU_311465_0_0_1"/>
<dbReference type="PANTHER" id="PTHR40619">
    <property type="entry name" value="FUNGAL STAND N-TERMINAL GOODBYE DOMAIN-CONTAINING PROTEIN"/>
    <property type="match status" value="1"/>
</dbReference>
<dbReference type="AlphaFoldDB" id="S0EPM0"/>
<organism evidence="2 3">
    <name type="scientific">Gibberella fujikuroi (strain CBS 195.34 / IMI 58289 / NRRL A-6831)</name>
    <name type="common">Bakanae and foot rot disease fungus</name>
    <name type="synonym">Fusarium fujikuroi</name>
    <dbReference type="NCBI Taxonomy" id="1279085"/>
    <lineage>
        <taxon>Eukaryota</taxon>
        <taxon>Fungi</taxon>
        <taxon>Dikarya</taxon>
        <taxon>Ascomycota</taxon>
        <taxon>Pezizomycotina</taxon>
        <taxon>Sordariomycetes</taxon>
        <taxon>Hypocreomycetidae</taxon>
        <taxon>Hypocreales</taxon>
        <taxon>Nectriaceae</taxon>
        <taxon>Fusarium</taxon>
        <taxon>Fusarium fujikuroi species complex</taxon>
    </lineage>
</organism>
<dbReference type="RefSeq" id="XP_023437431.1">
    <property type="nucleotide sequence ID" value="XM_023570299.1"/>
</dbReference>
<reference evidence="3" key="1">
    <citation type="journal article" date="2013" name="PLoS Pathog.">
        <title>Deciphering the cryptic genome: genome-wide analyses of the rice pathogen Fusarium fujikuroi reveal complex regulation of secondary metabolism and novel metabolites.</title>
        <authorList>
            <person name="Wiemann P."/>
            <person name="Sieber C.M."/>
            <person name="von Bargen K.W."/>
            <person name="Studt L."/>
            <person name="Niehaus E.M."/>
            <person name="Espino J.J."/>
            <person name="Huss K."/>
            <person name="Michielse C.B."/>
            <person name="Albermann S."/>
            <person name="Wagner D."/>
            <person name="Bergner S.V."/>
            <person name="Connolly L.R."/>
            <person name="Fischer A."/>
            <person name="Reuter G."/>
            <person name="Kleigrewe K."/>
            <person name="Bald T."/>
            <person name="Wingfield B.D."/>
            <person name="Ophir R."/>
            <person name="Freeman S."/>
            <person name="Hippler M."/>
            <person name="Smith K.M."/>
            <person name="Brown D.W."/>
            <person name="Proctor R.H."/>
            <person name="Munsterkotter M."/>
            <person name="Freitag M."/>
            <person name="Humpf H.U."/>
            <person name="Guldener U."/>
            <person name="Tudzynski B."/>
        </authorList>
    </citation>
    <scope>NUCLEOTIDE SEQUENCE [LARGE SCALE GENOMIC DNA]</scope>
    <source>
        <strain evidence="3">CBS 195.34 / IMI 58289 / NRRL A-6831</strain>
    </source>
</reference>
<dbReference type="VEuPathDB" id="FungiDB:FFUJ_11404"/>
<evidence type="ECO:0000256" key="1">
    <source>
        <dbReference type="SAM" id="Phobius"/>
    </source>
</evidence>
<dbReference type="GeneID" id="35404866"/>